<protein>
    <submittedName>
        <fullName evidence="5">Amino acid adenylation domain-containing protein</fullName>
    </submittedName>
</protein>
<accession>A0AAE4V701</accession>
<dbReference type="InterPro" id="IPR045851">
    <property type="entry name" value="AMP-bd_C_sf"/>
</dbReference>
<evidence type="ECO:0000313" key="6">
    <source>
        <dbReference type="Proteomes" id="UP001185863"/>
    </source>
</evidence>
<dbReference type="Gene3D" id="3.30.300.30">
    <property type="match status" value="1"/>
</dbReference>
<comment type="caution">
    <text evidence="5">The sequence shown here is derived from an EMBL/GenBank/DDBJ whole genome shotgun (WGS) entry which is preliminary data.</text>
</comment>
<feature type="non-terminal residue" evidence="5">
    <location>
        <position position="518"/>
    </location>
</feature>
<dbReference type="InterPro" id="IPR025110">
    <property type="entry name" value="AMP-bd_C"/>
</dbReference>
<dbReference type="EMBL" id="JAWLUP010000304">
    <property type="protein sequence ID" value="MDV7269071.1"/>
    <property type="molecule type" value="Genomic_DNA"/>
</dbReference>
<evidence type="ECO:0000256" key="1">
    <source>
        <dbReference type="ARBA" id="ARBA00022450"/>
    </source>
</evidence>
<reference evidence="5" key="1">
    <citation type="submission" date="2023-10" db="EMBL/GenBank/DDBJ databases">
        <title>Development of a sustainable strategy for remediation of hydrocarbon-contaminated territories based on the waste exchange concept.</title>
        <authorList>
            <person name="Krivoruchko A."/>
        </authorList>
    </citation>
    <scope>NUCLEOTIDE SEQUENCE</scope>
    <source>
        <strain evidence="5">IEGM 68</strain>
    </source>
</reference>
<dbReference type="InterPro" id="IPR010071">
    <property type="entry name" value="AA_adenyl_dom"/>
</dbReference>
<feature type="non-terminal residue" evidence="5">
    <location>
        <position position="1"/>
    </location>
</feature>
<evidence type="ECO:0000259" key="3">
    <source>
        <dbReference type="Pfam" id="PF00501"/>
    </source>
</evidence>
<dbReference type="Proteomes" id="UP001185863">
    <property type="component" value="Unassembled WGS sequence"/>
</dbReference>
<dbReference type="Pfam" id="PF13193">
    <property type="entry name" value="AMP-binding_C"/>
    <property type="match status" value="1"/>
</dbReference>
<keyword evidence="2" id="KW-0597">Phosphoprotein</keyword>
<dbReference type="Pfam" id="PF00501">
    <property type="entry name" value="AMP-binding"/>
    <property type="match status" value="1"/>
</dbReference>
<evidence type="ECO:0000313" key="5">
    <source>
        <dbReference type="EMBL" id="MDV7269071.1"/>
    </source>
</evidence>
<dbReference type="SUPFAM" id="SSF56801">
    <property type="entry name" value="Acetyl-CoA synthetase-like"/>
    <property type="match status" value="1"/>
</dbReference>
<feature type="domain" description="AMP-binding enzyme C-terminal" evidence="4">
    <location>
        <begin position="435"/>
        <end position="509"/>
    </location>
</feature>
<dbReference type="Gene3D" id="3.40.50.980">
    <property type="match status" value="2"/>
</dbReference>
<dbReference type="InterPro" id="IPR000873">
    <property type="entry name" value="AMP-dep_synth/lig_dom"/>
</dbReference>
<organism evidence="5 6">
    <name type="scientific">Rhodococcus oxybenzonivorans</name>
    <dbReference type="NCBI Taxonomy" id="1990687"/>
    <lineage>
        <taxon>Bacteria</taxon>
        <taxon>Bacillati</taxon>
        <taxon>Actinomycetota</taxon>
        <taxon>Actinomycetes</taxon>
        <taxon>Mycobacteriales</taxon>
        <taxon>Nocardiaceae</taxon>
        <taxon>Rhodococcus</taxon>
    </lineage>
</organism>
<evidence type="ECO:0000256" key="2">
    <source>
        <dbReference type="ARBA" id="ARBA00022553"/>
    </source>
</evidence>
<dbReference type="Gene3D" id="2.30.38.10">
    <property type="entry name" value="Luciferase, Domain 3"/>
    <property type="match status" value="1"/>
</dbReference>
<keyword evidence="1" id="KW-0596">Phosphopantetheine</keyword>
<dbReference type="InterPro" id="IPR020845">
    <property type="entry name" value="AMP-binding_CS"/>
</dbReference>
<dbReference type="RefSeq" id="WP_317769418.1">
    <property type="nucleotide sequence ID" value="NZ_JAWLUP010000304.1"/>
</dbReference>
<dbReference type="PANTHER" id="PTHR44845:SF7">
    <property type="entry name" value="PLIPASTATIN SYNTHASE SUBUNIT D"/>
    <property type="match status" value="1"/>
</dbReference>
<dbReference type="AlphaFoldDB" id="A0AAE4V701"/>
<dbReference type="CDD" id="cd17646">
    <property type="entry name" value="A_NRPS_AB3403-like"/>
    <property type="match status" value="1"/>
</dbReference>
<evidence type="ECO:0000259" key="4">
    <source>
        <dbReference type="Pfam" id="PF13193"/>
    </source>
</evidence>
<sequence length="518" mass="54507">APGERELVLGGWNATGCVVPGVSLVGLFEERVGCVPDAVAVVFGSVVLSYGEFGVRVRRLARLLMGLGVGPESLVGVAVGRSVELVVGIYAVLEAGGGYVPVDVDQPVERVEYVLGVAAPVLVLSTSVDRVGLPGSVVVVELDVVDVSGFSGEPISDGERLGVLRGENPAYVMFTSGSTGRPKGVVVSHAGIVNRLLWMQGEYGLGSDDVVLLKTPVTFDVSVWELFWPLLVGARLVVAEPGGHRDPAYLVDVIVGNGVTTAHFVPSMLAVFTAEPAVARCVSVRRVFASGEALSASVASRMRGLVPGVRVHNLYGPTEASVDVTFHEVTDADVVGVPIGVPVWNTQVFVLDGWLRPVPVGVVGELYVGGVQLARGYRGRVDLTADRFVANPFGCGSRLYRTGDRVRWLSGGELEYVGRVDFQVKLRGQRVELGEIEAVLLRYGGVAQAVVVLRGGSGGEFVVGYVVPECGVVVEGLAVVEWVAGVLPGYMVPSVVVVLDELPVTVNGKLDRKALPEP</sequence>
<feature type="domain" description="AMP-dependent synthetase/ligase" evidence="3">
    <location>
        <begin position="28"/>
        <end position="377"/>
    </location>
</feature>
<dbReference type="PANTHER" id="PTHR44845">
    <property type="entry name" value="CARRIER DOMAIN-CONTAINING PROTEIN"/>
    <property type="match status" value="1"/>
</dbReference>
<name>A0AAE4V701_9NOCA</name>
<gene>
    <name evidence="5" type="ORF">R4315_31635</name>
</gene>
<proteinExistence type="predicted"/>
<dbReference type="FunFam" id="2.30.38.10:FF:000001">
    <property type="entry name" value="Non-ribosomal peptide synthetase PvdI"/>
    <property type="match status" value="1"/>
</dbReference>
<dbReference type="FunFam" id="3.40.50.12780:FF:000012">
    <property type="entry name" value="Non-ribosomal peptide synthetase"/>
    <property type="match status" value="1"/>
</dbReference>
<dbReference type="PROSITE" id="PS00455">
    <property type="entry name" value="AMP_BINDING"/>
    <property type="match status" value="1"/>
</dbReference>
<dbReference type="NCBIfam" id="TIGR01733">
    <property type="entry name" value="AA-adenyl-dom"/>
    <property type="match status" value="1"/>
</dbReference>
<dbReference type="FunFam" id="3.40.50.980:FF:000002">
    <property type="entry name" value="Enterobactin synthetase component F"/>
    <property type="match status" value="1"/>
</dbReference>